<dbReference type="GO" id="GO:0000166">
    <property type="term" value="F:nucleotide binding"/>
    <property type="evidence" value="ECO:0007669"/>
    <property type="project" value="UniProtKB-KW"/>
</dbReference>
<dbReference type="AlphaFoldDB" id="A0A438E1U4"/>
<dbReference type="InterPro" id="IPR006097">
    <property type="entry name" value="Glu/Leu/Phe/Val/Trp_DH_dimer"/>
</dbReference>
<feature type="binding site" evidence="8">
    <location>
        <position position="281"/>
    </location>
    <ligand>
        <name>NAD(+)</name>
        <dbReference type="ChEBI" id="CHEBI:57540"/>
    </ligand>
</feature>
<accession>A0A438E1U4</accession>
<feature type="binding site" evidence="8">
    <location>
        <position position="155"/>
    </location>
    <ligand>
        <name>substrate</name>
    </ligand>
</feature>
<dbReference type="PANTHER" id="PTHR11606">
    <property type="entry name" value="GLUTAMATE DEHYDROGENASE"/>
    <property type="match status" value="1"/>
</dbReference>
<dbReference type="InterPro" id="IPR014362">
    <property type="entry name" value="Glu_DH"/>
</dbReference>
<sequence>MNALAATNRNFRHASRILGLDSKLEKSLLIPFREIKVECTIPKDDGSLATYVGFRVQHDNARGPMKGGIRYHPEVCDLLILLFAFGFCPNMRFGIVGLWDCGIVVCFFLAFPPYFLGKQTDYREFAFSFTETFLHLFSKVDPDEVNALAQLMTWKTAVVDIPYGGAKGGIGCTPKDLSMSELERLTRVFTQKIHDLIGTHTDVPAPDMGTNAQTMAWILDEYSKFHGHSPAVVTGKPIALGGSLGREAATGRGVVFATEALLAQHGKSIKGLTFVIQGFGNVGSWVARLIGERGGKIIAVSDVTGAVKNQNGLDIVDLLRHKEETGCLTNFSGGDHMDPNELLTHECDVLIPCALGGVLNKLSPCFPRKLGPCLSVSFFT</sequence>
<proteinExistence type="inferred from homology"/>
<protein>
    <recommendedName>
        <fullName evidence="6">Glutamate dehydrogenase</fullName>
    </recommendedName>
</protein>
<feature type="active site" description="Proton donor" evidence="7">
    <location>
        <position position="167"/>
    </location>
</feature>
<feature type="binding site" evidence="8">
    <location>
        <position position="250"/>
    </location>
    <ligand>
        <name>NAD(+)</name>
        <dbReference type="ChEBI" id="CHEBI:57540"/>
    </ligand>
</feature>
<name>A0A438E1U4_VITVI</name>
<evidence type="ECO:0000256" key="1">
    <source>
        <dbReference type="ARBA" id="ARBA00006382"/>
    </source>
</evidence>
<evidence type="ECO:0000256" key="4">
    <source>
        <dbReference type="ARBA" id="ARBA00047867"/>
    </source>
</evidence>
<feature type="domain" description="Glutamate/phenylalanine/leucine/valine/L-tryptophan dehydrogenase C-terminal" evidence="12">
    <location>
        <begin position="243"/>
        <end position="371"/>
    </location>
</feature>
<organism evidence="13 14">
    <name type="scientific">Vitis vinifera</name>
    <name type="common">Grape</name>
    <dbReference type="NCBI Taxonomy" id="29760"/>
    <lineage>
        <taxon>Eukaryota</taxon>
        <taxon>Viridiplantae</taxon>
        <taxon>Streptophyta</taxon>
        <taxon>Embryophyta</taxon>
        <taxon>Tracheophyta</taxon>
        <taxon>Spermatophyta</taxon>
        <taxon>Magnoliopsida</taxon>
        <taxon>eudicotyledons</taxon>
        <taxon>Gunneridae</taxon>
        <taxon>Pentapetalae</taxon>
        <taxon>rosids</taxon>
        <taxon>Vitales</taxon>
        <taxon>Vitaceae</taxon>
        <taxon>Viteae</taxon>
        <taxon>Vitis</taxon>
    </lineage>
</organism>
<evidence type="ECO:0000256" key="9">
    <source>
        <dbReference type="PIRSR" id="PIRSR000185-3"/>
    </source>
</evidence>
<keyword evidence="8" id="KW-0547">Nucleotide-binding</keyword>
<dbReference type="PROSITE" id="PS00074">
    <property type="entry name" value="GLFV_DEHYDROGENASE"/>
    <property type="match status" value="1"/>
</dbReference>
<feature type="binding site" evidence="8">
    <location>
        <position position="66"/>
    </location>
    <ligand>
        <name>substrate</name>
    </ligand>
</feature>
<evidence type="ECO:0000256" key="11">
    <source>
        <dbReference type="SAM" id="Phobius"/>
    </source>
</evidence>
<evidence type="ECO:0000259" key="12">
    <source>
        <dbReference type="SMART" id="SM00839"/>
    </source>
</evidence>
<gene>
    <name evidence="13" type="primary">GDH_4</name>
    <name evidence="13" type="ORF">CK203_108704</name>
</gene>
<reference evidence="13 14" key="1">
    <citation type="journal article" date="2018" name="PLoS Genet.">
        <title>Population sequencing reveals clonal diversity and ancestral inbreeding in the grapevine cultivar Chardonnay.</title>
        <authorList>
            <person name="Roach M.J."/>
            <person name="Johnson D.L."/>
            <person name="Bohlmann J."/>
            <person name="van Vuuren H.J."/>
            <person name="Jones S.J."/>
            <person name="Pretorius I.S."/>
            <person name="Schmidt S.A."/>
            <person name="Borneman A.R."/>
        </authorList>
    </citation>
    <scope>NUCLEOTIDE SEQUENCE [LARGE SCALE GENOMIC DNA]</scope>
    <source>
        <strain evidence="14">cv. Chardonnay</strain>
        <tissue evidence="13">Leaf</tissue>
    </source>
</reference>
<evidence type="ECO:0000256" key="8">
    <source>
        <dbReference type="PIRSR" id="PIRSR000185-2"/>
    </source>
</evidence>
<comment type="catalytic activity">
    <reaction evidence="4">
        <text>L-glutamate + NAD(+) + H2O = 2-oxoglutarate + NH4(+) + NADH + H(+)</text>
        <dbReference type="Rhea" id="RHEA:15133"/>
        <dbReference type="ChEBI" id="CHEBI:15377"/>
        <dbReference type="ChEBI" id="CHEBI:15378"/>
        <dbReference type="ChEBI" id="CHEBI:16810"/>
        <dbReference type="ChEBI" id="CHEBI:28938"/>
        <dbReference type="ChEBI" id="CHEBI:29985"/>
        <dbReference type="ChEBI" id="CHEBI:57540"/>
        <dbReference type="ChEBI" id="CHEBI:57945"/>
        <dbReference type="EC" id="1.4.1.3"/>
    </reaction>
</comment>
<comment type="catalytic activity">
    <reaction evidence="5">
        <text>L-glutamate + NADP(+) + H2O = 2-oxoglutarate + NH4(+) + NADPH + H(+)</text>
        <dbReference type="Rhea" id="RHEA:11612"/>
        <dbReference type="ChEBI" id="CHEBI:15377"/>
        <dbReference type="ChEBI" id="CHEBI:15378"/>
        <dbReference type="ChEBI" id="CHEBI:16810"/>
        <dbReference type="ChEBI" id="CHEBI:28938"/>
        <dbReference type="ChEBI" id="CHEBI:29985"/>
        <dbReference type="ChEBI" id="CHEBI:57783"/>
        <dbReference type="ChEBI" id="CHEBI:58349"/>
        <dbReference type="EC" id="1.4.1.3"/>
    </reaction>
</comment>
<dbReference type="SMART" id="SM00839">
    <property type="entry name" value="ELFV_dehydrog"/>
    <property type="match status" value="1"/>
</dbReference>
<dbReference type="Proteomes" id="UP000288805">
    <property type="component" value="Unassembled WGS sequence"/>
</dbReference>
<keyword evidence="2 6" id="KW-0560">Oxidoreductase</keyword>
<comment type="similarity">
    <text evidence="1 6 10">Belongs to the Glu/Leu/Phe/Val dehydrogenases family.</text>
</comment>
<dbReference type="Gene3D" id="3.40.50.10860">
    <property type="entry name" value="Leucine Dehydrogenase, chain A, domain 1"/>
    <property type="match status" value="2"/>
</dbReference>
<evidence type="ECO:0000256" key="10">
    <source>
        <dbReference type="RuleBase" id="RU004417"/>
    </source>
</evidence>
<dbReference type="Gene3D" id="3.40.50.720">
    <property type="entry name" value="NAD(P)-binding Rossmann-like Domain"/>
    <property type="match status" value="1"/>
</dbReference>
<dbReference type="InterPro" id="IPR006096">
    <property type="entry name" value="Glu/Leu/Phe/Val/Trp_DH_C"/>
</dbReference>
<keyword evidence="11" id="KW-1133">Transmembrane helix</keyword>
<dbReference type="PIRSF" id="PIRSF000185">
    <property type="entry name" value="Glu_DH"/>
    <property type="match status" value="1"/>
</dbReference>
<evidence type="ECO:0000313" key="14">
    <source>
        <dbReference type="Proteomes" id="UP000288805"/>
    </source>
</evidence>
<evidence type="ECO:0000256" key="7">
    <source>
        <dbReference type="PIRSR" id="PIRSR000185-1"/>
    </source>
</evidence>
<feature type="transmembrane region" description="Helical" evidence="11">
    <location>
        <begin position="93"/>
        <end position="116"/>
    </location>
</feature>
<evidence type="ECO:0000256" key="5">
    <source>
        <dbReference type="ARBA" id="ARBA00048577"/>
    </source>
</evidence>
<dbReference type="InterPro" id="IPR033524">
    <property type="entry name" value="Glu/Leu/Phe/Val_DH_AS"/>
</dbReference>
<dbReference type="GO" id="GO:0006520">
    <property type="term" value="P:amino acid metabolic process"/>
    <property type="evidence" value="ECO:0007669"/>
    <property type="project" value="InterPro"/>
</dbReference>
<comment type="caution">
    <text evidence="13">The sequence shown here is derived from an EMBL/GenBank/DDBJ whole genome shotgun (WGS) entry which is preliminary data.</text>
</comment>
<dbReference type="GO" id="GO:0004353">
    <property type="term" value="F:glutamate dehydrogenase [NAD(P)+] activity"/>
    <property type="evidence" value="ECO:0007669"/>
    <property type="project" value="UniProtKB-EC"/>
</dbReference>
<dbReference type="SUPFAM" id="SSF51735">
    <property type="entry name" value="NAD(P)-binding Rossmann-fold domains"/>
    <property type="match status" value="1"/>
</dbReference>
<evidence type="ECO:0000256" key="6">
    <source>
        <dbReference type="PIRNR" id="PIRNR000185"/>
    </source>
</evidence>
<dbReference type="EMBL" id="QGNW01001433">
    <property type="protein sequence ID" value="RVW41685.1"/>
    <property type="molecule type" value="Genomic_DNA"/>
</dbReference>
<evidence type="ECO:0000313" key="13">
    <source>
        <dbReference type="EMBL" id="RVW41685.1"/>
    </source>
</evidence>
<keyword evidence="3 8" id="KW-0520">NAD</keyword>
<dbReference type="Pfam" id="PF02812">
    <property type="entry name" value="ELFV_dehydrog_N"/>
    <property type="match status" value="2"/>
</dbReference>
<keyword evidence="11" id="KW-0472">Membrane</keyword>
<dbReference type="InterPro" id="IPR036291">
    <property type="entry name" value="NAD(P)-bd_dom_sf"/>
</dbReference>
<dbReference type="SUPFAM" id="SSF53223">
    <property type="entry name" value="Aminoacid dehydrogenase-like, N-terminal domain"/>
    <property type="match status" value="2"/>
</dbReference>
<dbReference type="PANTHER" id="PTHR11606:SF24">
    <property type="entry name" value="NAD-SPECIFIC GLUTAMATE DEHYDROGENASE"/>
    <property type="match status" value="1"/>
</dbReference>
<dbReference type="Pfam" id="PF00208">
    <property type="entry name" value="ELFV_dehydrog"/>
    <property type="match status" value="1"/>
</dbReference>
<evidence type="ECO:0000256" key="2">
    <source>
        <dbReference type="ARBA" id="ARBA00023002"/>
    </source>
</evidence>
<dbReference type="PRINTS" id="PR00082">
    <property type="entry name" value="GLFDHDRGNASE"/>
</dbReference>
<keyword evidence="11" id="KW-0812">Transmembrane</keyword>
<dbReference type="InterPro" id="IPR006095">
    <property type="entry name" value="Glu/Leu/Phe/Val/Trp_DH"/>
</dbReference>
<evidence type="ECO:0000256" key="3">
    <source>
        <dbReference type="ARBA" id="ARBA00023027"/>
    </source>
</evidence>
<feature type="site" description="Important for catalysis" evidence="9">
    <location>
        <position position="207"/>
    </location>
</feature>
<dbReference type="InterPro" id="IPR046346">
    <property type="entry name" value="Aminoacid_DH-like_N_sf"/>
</dbReference>